<proteinExistence type="predicted"/>
<evidence type="ECO:0000313" key="3">
    <source>
        <dbReference type="Proteomes" id="UP001292084"/>
    </source>
</evidence>
<feature type="transmembrane region" description="Helical" evidence="1">
    <location>
        <begin position="6"/>
        <end position="28"/>
    </location>
</feature>
<sequence length="122" mass="13703">MEMVTFSLIFLSITFGILMISIIAHIMIRRKNEEKKPPRKISLLVSGLLILHWIFFLSSGYGLLREDLADMLFLPVWLLLCIGGAVAAAYEYHHNKSFAIPIAGLTMISLLFSVFINGISSM</sequence>
<feature type="transmembrane region" description="Helical" evidence="1">
    <location>
        <begin position="97"/>
        <end position="119"/>
    </location>
</feature>
<keyword evidence="1" id="KW-0812">Transmembrane</keyword>
<keyword evidence="3" id="KW-1185">Reference proteome</keyword>
<organism evidence="2 3">
    <name type="scientific">Jeotgalibacillus haloalkalitolerans</name>
    <dbReference type="NCBI Taxonomy" id="3104292"/>
    <lineage>
        <taxon>Bacteria</taxon>
        <taxon>Bacillati</taxon>
        <taxon>Bacillota</taxon>
        <taxon>Bacilli</taxon>
        <taxon>Bacillales</taxon>
        <taxon>Caryophanaceae</taxon>
        <taxon>Jeotgalibacillus</taxon>
    </lineage>
</organism>
<dbReference type="Proteomes" id="UP001292084">
    <property type="component" value="Unassembled WGS sequence"/>
</dbReference>
<evidence type="ECO:0008006" key="4">
    <source>
        <dbReference type="Google" id="ProtNLM"/>
    </source>
</evidence>
<feature type="transmembrane region" description="Helical" evidence="1">
    <location>
        <begin position="40"/>
        <end position="59"/>
    </location>
</feature>
<evidence type="ECO:0000256" key="1">
    <source>
        <dbReference type="SAM" id="Phobius"/>
    </source>
</evidence>
<comment type="caution">
    <text evidence="2">The sequence shown here is derived from an EMBL/GenBank/DDBJ whole genome shotgun (WGS) entry which is preliminary data.</text>
</comment>
<keyword evidence="1" id="KW-1133">Transmembrane helix</keyword>
<gene>
    <name evidence="2" type="ORF">UFB30_10015</name>
</gene>
<keyword evidence="1" id="KW-0472">Membrane</keyword>
<accession>A0ABU5KMT0</accession>
<evidence type="ECO:0000313" key="2">
    <source>
        <dbReference type="EMBL" id="MDZ5712567.1"/>
    </source>
</evidence>
<feature type="transmembrane region" description="Helical" evidence="1">
    <location>
        <begin position="71"/>
        <end position="90"/>
    </location>
</feature>
<protein>
    <recommendedName>
        <fullName evidence="4">DUF4181 domain-containing protein</fullName>
    </recommendedName>
</protein>
<reference evidence="2 3" key="1">
    <citation type="submission" date="2023-12" db="EMBL/GenBank/DDBJ databases">
        <title>Jeotgalibacillus haloalkaliphilus sp. nov., a novel salt-tolerant bacteria, isolated from the estuary of the Fenhe River into the Yellow River.</title>
        <authorList>
            <person name="Li Y."/>
        </authorList>
    </citation>
    <scope>NUCLEOTIDE SEQUENCE [LARGE SCALE GENOMIC DNA]</scope>
    <source>
        <strain evidence="2 3">HH7-29</strain>
    </source>
</reference>
<name>A0ABU5KMT0_9BACL</name>
<dbReference type="EMBL" id="JAXQNN010000002">
    <property type="protein sequence ID" value="MDZ5712567.1"/>
    <property type="molecule type" value="Genomic_DNA"/>
</dbReference>